<name>A0ABV2L8Z2_9HYPH</name>
<comment type="caution">
    <text evidence="1">The sequence shown here is derived from an EMBL/GenBank/DDBJ whole genome shotgun (WGS) entry which is preliminary data.</text>
</comment>
<protein>
    <recommendedName>
        <fullName evidence="3">XapX domain-containing protein</fullName>
    </recommendedName>
</protein>
<evidence type="ECO:0000313" key="2">
    <source>
        <dbReference type="Proteomes" id="UP001549145"/>
    </source>
</evidence>
<accession>A0ABV2L8Z2</accession>
<organism evidence="1 2">
    <name type="scientific">Methylobacterium goesingense</name>
    <dbReference type="NCBI Taxonomy" id="243690"/>
    <lineage>
        <taxon>Bacteria</taxon>
        <taxon>Pseudomonadati</taxon>
        <taxon>Pseudomonadota</taxon>
        <taxon>Alphaproteobacteria</taxon>
        <taxon>Hyphomicrobiales</taxon>
        <taxon>Methylobacteriaceae</taxon>
        <taxon>Methylobacterium</taxon>
    </lineage>
</organism>
<gene>
    <name evidence="1" type="ORF">ABID43_002852</name>
</gene>
<reference evidence="1 2" key="1">
    <citation type="submission" date="2024-06" db="EMBL/GenBank/DDBJ databases">
        <title>Genomic Encyclopedia of Type Strains, Phase IV (KMG-IV): sequencing the most valuable type-strain genomes for metagenomic binning, comparative biology and taxonomic classification.</title>
        <authorList>
            <person name="Goeker M."/>
        </authorList>
    </citation>
    <scope>NUCLEOTIDE SEQUENCE [LARGE SCALE GENOMIC DNA]</scope>
    <source>
        <strain evidence="1 2">DSM 21331</strain>
    </source>
</reference>
<evidence type="ECO:0000313" key="1">
    <source>
        <dbReference type="EMBL" id="MET3693305.1"/>
    </source>
</evidence>
<keyword evidence="2" id="KW-1185">Reference proteome</keyword>
<dbReference type="Proteomes" id="UP001549145">
    <property type="component" value="Unassembled WGS sequence"/>
</dbReference>
<evidence type="ECO:0008006" key="3">
    <source>
        <dbReference type="Google" id="ProtNLM"/>
    </source>
</evidence>
<dbReference type="RefSeq" id="WP_243913672.1">
    <property type="nucleotide sequence ID" value="NZ_JBEPMM010000007.1"/>
</dbReference>
<sequence length="88" mass="9251">MMNFVLGTIAGGLLAGIVTISAVRQPAIQARLGLFPVSTALMLPAAKTADAAPRSEAASRPDSHCQPVASVGQPDMLFSKRRFWFVAP</sequence>
<dbReference type="EMBL" id="JBEPMM010000007">
    <property type="protein sequence ID" value="MET3693305.1"/>
    <property type="molecule type" value="Genomic_DNA"/>
</dbReference>
<proteinExistence type="predicted"/>